<evidence type="ECO:0000313" key="5">
    <source>
        <dbReference type="EMBL" id="USJ21436.1"/>
    </source>
</evidence>
<protein>
    <submittedName>
        <fullName evidence="5">WxL domain-containing protein</fullName>
    </submittedName>
</protein>
<reference evidence="5" key="1">
    <citation type="journal article" date="2022" name="Front. Microbiol.">
        <title>Feed Insects as a Reservoir of Granadaene-Producing Lactococci.</title>
        <authorList>
            <person name="Neuzil-Bunesova V."/>
            <person name="Ramirez Garcia A."/>
            <person name="Modrackova N."/>
            <person name="Makovska M."/>
            <person name="Sabolova M."/>
            <person name="Sproer C."/>
            <person name="Bunk B."/>
            <person name="Blom J."/>
            <person name="Schwab C."/>
        </authorList>
    </citation>
    <scope>NUCLEOTIDE SEQUENCE</scope>
    <source>
        <strain evidence="5">I4/6O</strain>
    </source>
</reference>
<evidence type="ECO:0000256" key="2">
    <source>
        <dbReference type="SAM" id="MobiDB-lite"/>
    </source>
</evidence>
<evidence type="ECO:0000259" key="3">
    <source>
        <dbReference type="Pfam" id="PF06458"/>
    </source>
</evidence>
<dbReference type="Proteomes" id="UP001056730">
    <property type="component" value="Chromosome"/>
</dbReference>
<evidence type="ECO:0000313" key="6">
    <source>
        <dbReference type="Proteomes" id="UP001056730"/>
    </source>
</evidence>
<dbReference type="Pfam" id="PF13731">
    <property type="entry name" value="WxL"/>
    <property type="match status" value="1"/>
</dbReference>
<feature type="region of interest" description="Disordered" evidence="2">
    <location>
        <begin position="72"/>
        <end position="110"/>
    </location>
</feature>
<keyword evidence="1" id="KW-0677">Repeat</keyword>
<dbReference type="InterPro" id="IPR027994">
    <property type="entry name" value="WxL_dom"/>
</dbReference>
<evidence type="ECO:0000259" key="4">
    <source>
        <dbReference type="Pfam" id="PF13731"/>
    </source>
</evidence>
<feature type="domain" description="MucBP" evidence="3">
    <location>
        <begin position="427"/>
        <end position="494"/>
    </location>
</feature>
<dbReference type="KEGG" id="lfo:LMK00_05405"/>
<dbReference type="EMBL" id="CP086395">
    <property type="protein sequence ID" value="USJ21436.1"/>
    <property type="molecule type" value="Genomic_DNA"/>
</dbReference>
<dbReference type="Pfam" id="PF06458">
    <property type="entry name" value="MucBP"/>
    <property type="match status" value="2"/>
</dbReference>
<feature type="domain" description="WxL" evidence="4">
    <location>
        <begin position="574"/>
        <end position="781"/>
    </location>
</feature>
<dbReference type="AlphaFoldDB" id="A0A9Q8Y3V7"/>
<evidence type="ECO:0000256" key="1">
    <source>
        <dbReference type="ARBA" id="ARBA00022737"/>
    </source>
</evidence>
<feature type="compositionally biased region" description="Polar residues" evidence="2">
    <location>
        <begin position="92"/>
        <end position="110"/>
    </location>
</feature>
<dbReference type="Gene3D" id="3.10.20.320">
    <property type="entry name" value="Putative peptidoglycan bound protein (lpxtg motif)"/>
    <property type="match status" value="2"/>
</dbReference>
<feature type="compositionally biased region" description="Low complexity" evidence="2">
    <location>
        <begin position="76"/>
        <end position="91"/>
    </location>
</feature>
<dbReference type="RefSeq" id="WP_252175888.1">
    <property type="nucleotide sequence ID" value="NZ_CP086395.1"/>
</dbReference>
<accession>A0A9Q8Y3V7</accession>
<organism evidence="5 6">
    <name type="scientific">Lactococcus formosensis</name>
    <dbReference type="NCBI Taxonomy" id="1281486"/>
    <lineage>
        <taxon>Bacteria</taxon>
        <taxon>Bacillati</taxon>
        <taxon>Bacillota</taxon>
        <taxon>Bacilli</taxon>
        <taxon>Lactobacillales</taxon>
        <taxon>Streptococcaceae</taxon>
        <taxon>Lactococcus</taxon>
    </lineage>
</organism>
<proteinExistence type="predicted"/>
<feature type="domain" description="MucBP" evidence="3">
    <location>
        <begin position="502"/>
        <end position="570"/>
    </location>
</feature>
<gene>
    <name evidence="5" type="ORF">LMK00_05405</name>
</gene>
<name>A0A9Q8Y3V7_9LACT</name>
<sequence length="783" mass="86345">MKLNRKTQTKYKKNGLSLLATSILILTQIGSPLQTAYALTSKNSENPPQSTSQKDNVPLNTTQSFEENMVNTNEVSSGSSKSEAPIISSSINSKENVPENISSDSNNDTITTEKMNDKVKVLSSGDLNDNFVSWQKVTENEQITWLADTGTTKLLLTESLQPTDTKNTAPLFNNSISETDTNSPITYAFNGGDSHSSNYYYRIGGEMNYPRVAAGGEIKGDKKNIHVSQDIQYYKNIDKNGNPELAKVFTYHEFSDPDHYDKNEKDNKGIPFQIAEIVSFDTEKVGFHHSVTFKYIGKHTMDNIYVGTMLDTQLEDDAAGIDDDYILLHNGSSFIPDSIYLESVDQSLRLYATPGKNTTVWGGHYDRSQKGGMAWPMIDQTPVNQIDNLDTGDSMLAYQSSGVTLSPGTDVNFEYTELMNLQKSPGVDVKYIDEDGETIHSKTHIDGLVGRDYDASTSEYELSIDGYNLDTSKLPQNAKGILSQQAKTVTYVYKKDVVPAQDVTVKYQDENGKDIHDSQTISGNVGEGYDATTSKYKLSIDGYNLDTSKLPQNAKGTLSDKAQTVTYIYEVNEEPINPDPDGPSPTPGTEGDLSLDFVPHLYFGLNAITNQIENYNAYAVPIEQSGKVVRYDPNYVQVTDQRKDSTGWSLTVAETDPFTTESGNTLGESTQILFSDSSLISLSGDNSGTIPSFTANSIQLVPNNEAQNVVIAQNREGNGTWKNSWGTVSQEQRYTEVDGQEQPQLTQAQVNSSVQLQIPGNIKKTSECYVTNLDWVLSDTPNP</sequence>
<dbReference type="InterPro" id="IPR009459">
    <property type="entry name" value="MucBP_dom"/>
</dbReference>